<feature type="region of interest" description="Disordered" evidence="2">
    <location>
        <begin position="243"/>
        <end position="265"/>
    </location>
</feature>
<organism evidence="4 5">
    <name type="scientific">Pseudomonas serbiensis</name>
    <dbReference type="NCBI Taxonomy" id="3064350"/>
    <lineage>
        <taxon>Bacteria</taxon>
        <taxon>Pseudomonadati</taxon>
        <taxon>Pseudomonadota</taxon>
        <taxon>Gammaproteobacteria</taxon>
        <taxon>Pseudomonadales</taxon>
        <taxon>Pseudomonadaceae</taxon>
        <taxon>Pseudomonas</taxon>
    </lineage>
</organism>
<sequence>MARGGVNKALVNKARLALLSRGENPSIDAVRVEMGNTGSKTTIHRYLKELDETDTPAPAINDELTELVARLAQRLQEQAQERIDFSSAEHDANRKAMQQDLATAQQRINELQEQLARQTEAFEQQSTALLHQQQARQGEQMENARLLQANQDLEARLQDKDGQIRSLEEKHRHAREALEHYRNSITEQRTQEQQRHEGQLQQVQMELRQAQQSLMMRQEEITRLNRDNERLLTESRNVARELESQKDLLSKTTQQAASTSEQYQHSQTQCALFEERLRTTQDENTELKQSLVDTRQQNRMLELLLIKKEVALENLREPDEKPKPKKTSGPTAKAKPDK</sequence>
<evidence type="ECO:0000256" key="2">
    <source>
        <dbReference type="SAM" id="MobiDB-lite"/>
    </source>
</evidence>
<name>A0ABT9CJH4_9PSED</name>
<keyword evidence="5" id="KW-1185">Reference proteome</keyword>
<evidence type="ECO:0000259" key="3">
    <source>
        <dbReference type="Pfam" id="PF11740"/>
    </source>
</evidence>
<evidence type="ECO:0000313" key="5">
    <source>
        <dbReference type="Proteomes" id="UP001223016"/>
    </source>
</evidence>
<feature type="coiled-coil region" evidence="1">
    <location>
        <begin position="270"/>
        <end position="297"/>
    </location>
</feature>
<feature type="compositionally biased region" description="Basic and acidic residues" evidence="2">
    <location>
        <begin position="312"/>
        <end position="322"/>
    </location>
</feature>
<comment type="caution">
    <text evidence="4">The sequence shown here is derived from an EMBL/GenBank/DDBJ whole genome shotgun (WGS) entry which is preliminary data.</text>
</comment>
<feature type="domain" description="KfrA N-terminal DNA-binding" evidence="3">
    <location>
        <begin position="8"/>
        <end position="115"/>
    </location>
</feature>
<feature type="region of interest" description="Disordered" evidence="2">
    <location>
        <begin position="312"/>
        <end position="338"/>
    </location>
</feature>
<evidence type="ECO:0000313" key="4">
    <source>
        <dbReference type="EMBL" id="MDO7925634.1"/>
    </source>
</evidence>
<proteinExistence type="predicted"/>
<keyword evidence="4" id="KW-0238">DNA-binding</keyword>
<keyword evidence="1" id="KW-0175">Coiled coil</keyword>
<dbReference type="EMBL" id="JAUQOO010000001">
    <property type="protein sequence ID" value="MDO7925634.1"/>
    <property type="molecule type" value="Genomic_DNA"/>
</dbReference>
<dbReference type="Pfam" id="PF11740">
    <property type="entry name" value="KfrA_N"/>
    <property type="match status" value="1"/>
</dbReference>
<reference evidence="4 5" key="1">
    <citation type="submission" date="2023-07" db="EMBL/GenBank/DDBJ databases">
        <title>Identification of four novel Pseudomonas species associated with bacterial leaf spot of cucurbits.</title>
        <authorList>
            <person name="Fullem K.R."/>
        </authorList>
    </citation>
    <scope>NUCLEOTIDE SEQUENCE [LARGE SCALE GENOMIC DNA]</scope>
    <source>
        <strain evidence="4 5">KFB 138</strain>
    </source>
</reference>
<accession>A0ABT9CJH4</accession>
<feature type="compositionally biased region" description="Polar residues" evidence="2">
    <location>
        <begin position="250"/>
        <end position="265"/>
    </location>
</feature>
<dbReference type="InterPro" id="IPR021104">
    <property type="entry name" value="KfrA_DNA-bd_N"/>
</dbReference>
<dbReference type="GO" id="GO:0003677">
    <property type="term" value="F:DNA binding"/>
    <property type="evidence" value="ECO:0007669"/>
    <property type="project" value="UniProtKB-KW"/>
</dbReference>
<feature type="coiled-coil region" evidence="1">
    <location>
        <begin position="61"/>
        <end position="241"/>
    </location>
</feature>
<gene>
    <name evidence="4" type="ORF">Q6A51_02510</name>
</gene>
<dbReference type="Proteomes" id="UP001223016">
    <property type="component" value="Unassembled WGS sequence"/>
</dbReference>
<evidence type="ECO:0000256" key="1">
    <source>
        <dbReference type="SAM" id="Coils"/>
    </source>
</evidence>
<protein>
    <submittedName>
        <fullName evidence="4">DNA-binding protein</fullName>
    </submittedName>
</protein>
<dbReference type="RefSeq" id="WP_304574041.1">
    <property type="nucleotide sequence ID" value="NZ_JAUQOO010000001.1"/>
</dbReference>